<gene>
    <name evidence="1" type="ORF">EWM64_g8692</name>
</gene>
<reference evidence="1 2" key="1">
    <citation type="submission" date="2019-02" db="EMBL/GenBank/DDBJ databases">
        <title>Genome sequencing of the rare red list fungi Hericium alpestre (H. flagellum).</title>
        <authorList>
            <person name="Buettner E."/>
            <person name="Kellner H."/>
        </authorList>
    </citation>
    <scope>NUCLEOTIDE SEQUENCE [LARGE SCALE GENOMIC DNA]</scope>
    <source>
        <strain evidence="1 2">DSM 108284</strain>
    </source>
</reference>
<protein>
    <submittedName>
        <fullName evidence="1">Uncharacterized protein</fullName>
    </submittedName>
</protein>
<dbReference type="AlphaFoldDB" id="A0A4Y9ZPG2"/>
<name>A0A4Y9ZPG2_9AGAM</name>
<proteinExistence type="predicted"/>
<keyword evidence="2" id="KW-1185">Reference proteome</keyword>
<evidence type="ECO:0000313" key="1">
    <source>
        <dbReference type="EMBL" id="TFY75319.1"/>
    </source>
</evidence>
<dbReference type="Proteomes" id="UP000298061">
    <property type="component" value="Unassembled WGS sequence"/>
</dbReference>
<comment type="caution">
    <text evidence="1">The sequence shown here is derived from an EMBL/GenBank/DDBJ whole genome shotgun (WGS) entry which is preliminary data.</text>
</comment>
<dbReference type="EMBL" id="SFCI01001625">
    <property type="protein sequence ID" value="TFY75319.1"/>
    <property type="molecule type" value="Genomic_DNA"/>
</dbReference>
<sequence length="214" mass="23309">MSANSRPFGTLSIDCNYSVPIKYSPSLLFTALGSQGHTAGYDTPTRIHVNWAKADNTWPELVQDFCKKVCLADIHTLHMAGNQLRKLSKRPLQDLLSRMPALTSLVLTGLHSSIIFSLLAKATPKSKGTIREEKAAPQFLPSLKDMTIKAMVLGAELQSGKTTFGYALKAMLQKRVSLGAKVETLLLKDCFGTEVFTDGLQGCVGTLVVEPEIQ</sequence>
<organism evidence="1 2">
    <name type="scientific">Hericium alpestre</name>
    <dbReference type="NCBI Taxonomy" id="135208"/>
    <lineage>
        <taxon>Eukaryota</taxon>
        <taxon>Fungi</taxon>
        <taxon>Dikarya</taxon>
        <taxon>Basidiomycota</taxon>
        <taxon>Agaricomycotina</taxon>
        <taxon>Agaricomycetes</taxon>
        <taxon>Russulales</taxon>
        <taxon>Hericiaceae</taxon>
        <taxon>Hericium</taxon>
    </lineage>
</organism>
<accession>A0A4Y9ZPG2</accession>
<evidence type="ECO:0000313" key="2">
    <source>
        <dbReference type="Proteomes" id="UP000298061"/>
    </source>
</evidence>